<keyword evidence="2" id="KW-1185">Reference proteome</keyword>
<dbReference type="Gramene" id="TuG1812G0200005760.01.T01">
    <property type="protein sequence ID" value="TuG1812G0200005760.01.T01.cds400819"/>
    <property type="gene ID" value="TuG1812G0200005760.01"/>
</dbReference>
<accession>A0A8R7TNQ5</accession>
<dbReference type="AlphaFoldDB" id="A0A8R7TNQ5"/>
<reference evidence="1" key="2">
    <citation type="submission" date="2018-03" db="EMBL/GenBank/DDBJ databases">
        <title>The Triticum urartu genome reveals the dynamic nature of wheat genome evolution.</title>
        <authorList>
            <person name="Ling H."/>
            <person name="Ma B."/>
            <person name="Shi X."/>
            <person name="Liu H."/>
            <person name="Dong L."/>
            <person name="Sun H."/>
            <person name="Cao Y."/>
            <person name="Gao Q."/>
            <person name="Zheng S."/>
            <person name="Li Y."/>
            <person name="Yu Y."/>
            <person name="Du H."/>
            <person name="Qi M."/>
            <person name="Li Y."/>
            <person name="Yu H."/>
            <person name="Cui Y."/>
            <person name="Wang N."/>
            <person name="Chen C."/>
            <person name="Wu H."/>
            <person name="Zhao Y."/>
            <person name="Zhang J."/>
            <person name="Li Y."/>
            <person name="Zhou W."/>
            <person name="Zhang B."/>
            <person name="Hu W."/>
            <person name="Eijk M."/>
            <person name="Tang J."/>
            <person name="Witsenboer H."/>
            <person name="Zhao S."/>
            <person name="Li Z."/>
            <person name="Zhang A."/>
            <person name="Wang D."/>
            <person name="Liang C."/>
        </authorList>
    </citation>
    <scope>NUCLEOTIDE SEQUENCE [LARGE SCALE GENOMIC DNA]</scope>
    <source>
        <strain evidence="1">cv. G1812</strain>
    </source>
</reference>
<name>A0A8R7TNQ5_TRIUA</name>
<sequence>MVVAANTDTPSWSTTKLQQLIGTPAAEVHHRPQPLLGLLRSPLLRHRRRRGRKLLRTLRDGAADVGTGLGSPVDGPERVVPAAESSLILECLHGAHARRHHPRRLRRTRHDISICVGGDSIAD</sequence>
<dbReference type="EnsemblPlants" id="TuG1812G0200005760.01.T01">
    <property type="protein sequence ID" value="TuG1812G0200005760.01.T01.cds400819"/>
    <property type="gene ID" value="TuG1812G0200005760.01"/>
</dbReference>
<proteinExistence type="predicted"/>
<protein>
    <submittedName>
        <fullName evidence="1">Uncharacterized protein</fullName>
    </submittedName>
</protein>
<reference evidence="1" key="3">
    <citation type="submission" date="2022-06" db="UniProtKB">
        <authorList>
            <consortium name="EnsemblPlants"/>
        </authorList>
    </citation>
    <scope>IDENTIFICATION</scope>
</reference>
<evidence type="ECO:0000313" key="1">
    <source>
        <dbReference type="EnsemblPlants" id="TuG1812G0200005760.01.T01.cds400819"/>
    </source>
</evidence>
<dbReference type="Proteomes" id="UP000015106">
    <property type="component" value="Chromosome 2"/>
</dbReference>
<reference evidence="2" key="1">
    <citation type="journal article" date="2013" name="Nature">
        <title>Draft genome of the wheat A-genome progenitor Triticum urartu.</title>
        <authorList>
            <person name="Ling H.Q."/>
            <person name="Zhao S."/>
            <person name="Liu D."/>
            <person name="Wang J."/>
            <person name="Sun H."/>
            <person name="Zhang C."/>
            <person name="Fan H."/>
            <person name="Li D."/>
            <person name="Dong L."/>
            <person name="Tao Y."/>
            <person name="Gao C."/>
            <person name="Wu H."/>
            <person name="Li Y."/>
            <person name="Cui Y."/>
            <person name="Guo X."/>
            <person name="Zheng S."/>
            <person name="Wang B."/>
            <person name="Yu K."/>
            <person name="Liang Q."/>
            <person name="Yang W."/>
            <person name="Lou X."/>
            <person name="Chen J."/>
            <person name="Feng M."/>
            <person name="Jian J."/>
            <person name="Zhang X."/>
            <person name="Luo G."/>
            <person name="Jiang Y."/>
            <person name="Liu J."/>
            <person name="Wang Z."/>
            <person name="Sha Y."/>
            <person name="Zhang B."/>
            <person name="Wu H."/>
            <person name="Tang D."/>
            <person name="Shen Q."/>
            <person name="Xue P."/>
            <person name="Zou S."/>
            <person name="Wang X."/>
            <person name="Liu X."/>
            <person name="Wang F."/>
            <person name="Yang Y."/>
            <person name="An X."/>
            <person name="Dong Z."/>
            <person name="Zhang K."/>
            <person name="Zhang X."/>
            <person name="Luo M.C."/>
            <person name="Dvorak J."/>
            <person name="Tong Y."/>
            <person name="Wang J."/>
            <person name="Yang H."/>
            <person name="Li Z."/>
            <person name="Wang D."/>
            <person name="Zhang A."/>
            <person name="Wang J."/>
        </authorList>
    </citation>
    <scope>NUCLEOTIDE SEQUENCE</scope>
    <source>
        <strain evidence="2">cv. G1812</strain>
    </source>
</reference>
<organism evidence="1 2">
    <name type="scientific">Triticum urartu</name>
    <name type="common">Red wild einkorn</name>
    <name type="synonym">Crithodium urartu</name>
    <dbReference type="NCBI Taxonomy" id="4572"/>
    <lineage>
        <taxon>Eukaryota</taxon>
        <taxon>Viridiplantae</taxon>
        <taxon>Streptophyta</taxon>
        <taxon>Embryophyta</taxon>
        <taxon>Tracheophyta</taxon>
        <taxon>Spermatophyta</taxon>
        <taxon>Magnoliopsida</taxon>
        <taxon>Liliopsida</taxon>
        <taxon>Poales</taxon>
        <taxon>Poaceae</taxon>
        <taxon>BOP clade</taxon>
        <taxon>Pooideae</taxon>
        <taxon>Triticodae</taxon>
        <taxon>Triticeae</taxon>
        <taxon>Triticinae</taxon>
        <taxon>Triticum</taxon>
    </lineage>
</organism>
<evidence type="ECO:0000313" key="2">
    <source>
        <dbReference type="Proteomes" id="UP000015106"/>
    </source>
</evidence>